<accession>A0A0W0GJ01</accession>
<evidence type="ECO:0000256" key="2">
    <source>
        <dbReference type="ARBA" id="ARBA00022670"/>
    </source>
</evidence>
<comment type="similarity">
    <text evidence="1">Belongs to the peptidase A31 family.</text>
</comment>
<protein>
    <submittedName>
        <fullName evidence="5">Hydrogenase maturation protease</fullName>
        <ecNumber evidence="5">3.4.23.-</ecNumber>
    </submittedName>
</protein>
<dbReference type="PRINTS" id="PR00446">
    <property type="entry name" value="HYDRGNUPTAKE"/>
</dbReference>
<dbReference type="NCBIfam" id="TIGR00072">
    <property type="entry name" value="hydrog_prot"/>
    <property type="match status" value="1"/>
</dbReference>
<organism evidence="5 6">
    <name type="scientific">Dehalogenimonas alkenigignens</name>
    <dbReference type="NCBI Taxonomy" id="1217799"/>
    <lineage>
        <taxon>Bacteria</taxon>
        <taxon>Bacillati</taxon>
        <taxon>Chloroflexota</taxon>
        <taxon>Dehalococcoidia</taxon>
        <taxon>Dehalococcoidales</taxon>
        <taxon>Dehalococcoidaceae</taxon>
        <taxon>Dehalogenimonas</taxon>
    </lineage>
</organism>
<evidence type="ECO:0000256" key="3">
    <source>
        <dbReference type="ARBA" id="ARBA00022750"/>
    </source>
</evidence>
<evidence type="ECO:0000313" key="6">
    <source>
        <dbReference type="Proteomes" id="UP000053947"/>
    </source>
</evidence>
<dbReference type="EMBL" id="LFDV01000002">
    <property type="protein sequence ID" value="KTB48538.1"/>
    <property type="molecule type" value="Genomic_DNA"/>
</dbReference>
<evidence type="ECO:0000256" key="4">
    <source>
        <dbReference type="ARBA" id="ARBA00022801"/>
    </source>
</evidence>
<proteinExistence type="inferred from homology"/>
<dbReference type="PANTHER" id="PTHR30302">
    <property type="entry name" value="HYDROGENASE 1 MATURATION PROTEASE"/>
    <property type="match status" value="1"/>
</dbReference>
<dbReference type="GO" id="GO:0016485">
    <property type="term" value="P:protein processing"/>
    <property type="evidence" value="ECO:0007669"/>
    <property type="project" value="TreeGrafter"/>
</dbReference>
<dbReference type="SUPFAM" id="SSF53163">
    <property type="entry name" value="HybD-like"/>
    <property type="match status" value="1"/>
</dbReference>
<comment type="caution">
    <text evidence="5">The sequence shown here is derived from an EMBL/GenBank/DDBJ whole genome shotgun (WGS) entry which is preliminary data.</text>
</comment>
<dbReference type="STRING" id="1217799.DEALK_13840"/>
<evidence type="ECO:0000313" key="5">
    <source>
        <dbReference type="EMBL" id="KTB48538.1"/>
    </source>
</evidence>
<evidence type="ECO:0000256" key="1">
    <source>
        <dbReference type="ARBA" id="ARBA00006814"/>
    </source>
</evidence>
<dbReference type="OrthoDB" id="9794619at2"/>
<keyword evidence="4 5" id="KW-0378">Hydrolase</keyword>
<dbReference type="PANTHER" id="PTHR30302:SF1">
    <property type="entry name" value="HYDROGENASE 2 MATURATION PROTEASE"/>
    <property type="match status" value="1"/>
</dbReference>
<dbReference type="InterPro" id="IPR023430">
    <property type="entry name" value="Pept_HybD-like_dom_sf"/>
</dbReference>
<gene>
    <name evidence="5" type="ORF">DEALK_13840</name>
</gene>
<dbReference type="PATRIC" id="fig|1217799.6.peg.1430"/>
<keyword evidence="6" id="KW-1185">Reference proteome</keyword>
<dbReference type="InterPro" id="IPR000671">
    <property type="entry name" value="Peptidase_A31"/>
</dbReference>
<dbReference type="GO" id="GO:0008047">
    <property type="term" value="F:enzyme activator activity"/>
    <property type="evidence" value="ECO:0007669"/>
    <property type="project" value="InterPro"/>
</dbReference>
<keyword evidence="3" id="KW-0064">Aspartyl protease</keyword>
<keyword evidence="2 5" id="KW-0645">Protease</keyword>
<dbReference type="AlphaFoldDB" id="A0A0W0GJ01"/>
<dbReference type="Gene3D" id="3.40.50.1450">
    <property type="entry name" value="HybD-like"/>
    <property type="match status" value="1"/>
</dbReference>
<dbReference type="RefSeq" id="WP_058439506.1">
    <property type="nucleotide sequence ID" value="NZ_KQ758903.1"/>
</dbReference>
<dbReference type="Proteomes" id="UP000053947">
    <property type="component" value="Unassembled WGS sequence"/>
</dbReference>
<dbReference type="GO" id="GO:0004190">
    <property type="term" value="F:aspartic-type endopeptidase activity"/>
    <property type="evidence" value="ECO:0007669"/>
    <property type="project" value="UniProtKB-KW"/>
</dbReference>
<dbReference type="EC" id="3.4.23.-" evidence="5"/>
<reference evidence="5 6" key="1">
    <citation type="submission" date="2015-06" db="EMBL/GenBank/DDBJ databases">
        <title>Genome sequence of the organohalide-respiring Dehalogenimonas alkenigignens type strain (IP3-3T).</title>
        <authorList>
            <person name="Key T.A."/>
            <person name="Richmond D.P."/>
            <person name="Bowman K.S."/>
            <person name="Cho Y.-J."/>
            <person name="Chun J."/>
            <person name="da Costa M.S."/>
            <person name="Rainey F.A."/>
            <person name="Moe W.M."/>
        </authorList>
    </citation>
    <scope>NUCLEOTIDE SEQUENCE [LARGE SCALE GENOMIC DNA]</scope>
    <source>
        <strain evidence="5 6">IP3-3</strain>
    </source>
</reference>
<dbReference type="CDD" id="cd06062">
    <property type="entry name" value="H2MP_MemB-H2up"/>
    <property type="match status" value="1"/>
</dbReference>
<name>A0A0W0GJ01_9CHLR</name>
<dbReference type="Pfam" id="PF01750">
    <property type="entry name" value="HycI"/>
    <property type="match status" value="1"/>
</dbReference>
<sequence>MNDAALPIADAAALPRILILGVGNILLSDEGAGVEVINRLNQCKLPEYIELVDGATRAMELADIMRGRDKVIIADAVAAGSEPGAVFRFGIDQLAELRQMSVSVHDIGVHEAIFQLRLLGELPPDIVFYGIQPDNLALGEGLTPKVKAAVEIVKEFILQDLAIL</sequence>